<gene>
    <name evidence="1" type="ORF">DWW14_24985</name>
</gene>
<evidence type="ECO:0000313" key="2">
    <source>
        <dbReference type="Proteomes" id="UP000285343"/>
    </source>
</evidence>
<dbReference type="AlphaFoldDB" id="A0A412WUC1"/>
<dbReference type="EMBL" id="QRZC01000128">
    <property type="protein sequence ID" value="RGV30839.1"/>
    <property type="molecule type" value="Genomic_DNA"/>
</dbReference>
<comment type="caution">
    <text evidence="1">The sequence shown here is derived from an EMBL/GenBank/DDBJ whole genome shotgun (WGS) entry which is preliminary data.</text>
</comment>
<dbReference type="RefSeq" id="WP_117867390.1">
    <property type="nucleotide sequence ID" value="NZ_QRZC01000128.1"/>
</dbReference>
<name>A0A412WUC1_BACUN</name>
<sequence>MLTNKTFIIGNDEEKARLFLPLKYDDIILNEYVSLFIQQFKSKLNDENRVFIAEIWYTKQIIGVFFKMIPIQDYKQDIVWVNKQNNTELLSFISKIGTEKITDKLFVQKDIRGFASNGNDFFIIKPNEKRLWYKAIGYMDVNEFSDAIIKIGRSF</sequence>
<dbReference type="Proteomes" id="UP000285343">
    <property type="component" value="Unassembled WGS sequence"/>
</dbReference>
<reference evidence="1 2" key="1">
    <citation type="submission" date="2018-08" db="EMBL/GenBank/DDBJ databases">
        <title>A genome reference for cultivated species of the human gut microbiota.</title>
        <authorList>
            <person name="Zou Y."/>
            <person name="Xue W."/>
            <person name="Luo G."/>
        </authorList>
    </citation>
    <scope>NUCLEOTIDE SEQUENCE [LARGE SCALE GENOMIC DNA]</scope>
    <source>
        <strain evidence="1 2">AF14-42</strain>
    </source>
</reference>
<accession>A0A412WUC1</accession>
<organism evidence="1 2">
    <name type="scientific">Bacteroides uniformis</name>
    <dbReference type="NCBI Taxonomy" id="820"/>
    <lineage>
        <taxon>Bacteria</taxon>
        <taxon>Pseudomonadati</taxon>
        <taxon>Bacteroidota</taxon>
        <taxon>Bacteroidia</taxon>
        <taxon>Bacteroidales</taxon>
        <taxon>Bacteroidaceae</taxon>
        <taxon>Bacteroides</taxon>
    </lineage>
</organism>
<protein>
    <submittedName>
        <fullName evidence="1">Uncharacterized protein</fullName>
    </submittedName>
</protein>
<proteinExistence type="predicted"/>
<evidence type="ECO:0000313" key="1">
    <source>
        <dbReference type="EMBL" id="RGV30839.1"/>
    </source>
</evidence>